<dbReference type="PRINTS" id="PR00080">
    <property type="entry name" value="SDRFAMILY"/>
</dbReference>
<comment type="similarity">
    <text evidence="1">Belongs to the short-chain dehydrogenases/reductases (SDR) family.</text>
</comment>
<dbReference type="GO" id="GO:0030497">
    <property type="term" value="P:fatty acid elongation"/>
    <property type="evidence" value="ECO:0007669"/>
    <property type="project" value="TreeGrafter"/>
</dbReference>
<dbReference type="InterPro" id="IPR002347">
    <property type="entry name" value="SDR_fam"/>
</dbReference>
<dbReference type="PRINTS" id="PR00081">
    <property type="entry name" value="GDHRDH"/>
</dbReference>
<evidence type="ECO:0000313" key="3">
    <source>
        <dbReference type="Proteomes" id="UP000294911"/>
    </source>
</evidence>
<dbReference type="PANTHER" id="PTHR42760">
    <property type="entry name" value="SHORT-CHAIN DEHYDROGENASES/REDUCTASES FAMILY MEMBER"/>
    <property type="match status" value="1"/>
</dbReference>
<dbReference type="EMBL" id="SLXQ01000030">
    <property type="protein sequence ID" value="TCP39363.1"/>
    <property type="molecule type" value="Genomic_DNA"/>
</dbReference>
<evidence type="ECO:0000313" key="2">
    <source>
        <dbReference type="EMBL" id="TCP39363.1"/>
    </source>
</evidence>
<comment type="caution">
    <text evidence="2">The sequence shown here is derived from an EMBL/GenBank/DDBJ whole genome shotgun (WGS) entry which is preliminary data.</text>
</comment>
<name>A0A4R2PTM5_9PSEU</name>
<evidence type="ECO:0000256" key="1">
    <source>
        <dbReference type="ARBA" id="ARBA00006484"/>
    </source>
</evidence>
<dbReference type="GO" id="GO:0016616">
    <property type="term" value="F:oxidoreductase activity, acting on the CH-OH group of donors, NAD or NADP as acceptor"/>
    <property type="evidence" value="ECO:0007669"/>
    <property type="project" value="TreeGrafter"/>
</dbReference>
<accession>A0A4R2PTM5</accession>
<reference evidence="2 3" key="1">
    <citation type="submission" date="2019-03" db="EMBL/GenBank/DDBJ databases">
        <title>Genomic Encyclopedia of Type Strains, Phase IV (KMG-IV): sequencing the most valuable type-strain genomes for metagenomic binning, comparative biology and taxonomic classification.</title>
        <authorList>
            <person name="Goeker M."/>
        </authorList>
    </citation>
    <scope>NUCLEOTIDE SEQUENCE [LARGE SCALE GENOMIC DNA]</scope>
    <source>
        <strain evidence="2 3">DSM 45765</strain>
    </source>
</reference>
<sequence length="211" mass="22229">MGADVGDSAHVTRVVDTAVSTYGTMDVLVNNAAEAGVVKHFLQSNEKWWDHFLTTNLKSQYLCIRRVAPIMAKKGRGCVINLSSGGGTRSHRGLVAYDASKGGVEALTRALALELSPYGIRVNTLVPGLIATFAGEPEEASRMRDSTVPLGRGGAAEDLAGPALFLASPDAAYVTGTKLVVDGGVLVQQRSPQVDTYRPSDFPSLADLVEG</sequence>
<organism evidence="2 3">
    <name type="scientific">Tamaricihabitans halophyticus</name>
    <dbReference type="NCBI Taxonomy" id="1262583"/>
    <lineage>
        <taxon>Bacteria</taxon>
        <taxon>Bacillati</taxon>
        <taxon>Actinomycetota</taxon>
        <taxon>Actinomycetes</taxon>
        <taxon>Pseudonocardiales</taxon>
        <taxon>Pseudonocardiaceae</taxon>
        <taxon>Tamaricihabitans</taxon>
    </lineage>
</organism>
<proteinExistence type="inferred from homology"/>
<dbReference type="Pfam" id="PF13561">
    <property type="entry name" value="adh_short_C2"/>
    <property type="match status" value="1"/>
</dbReference>
<dbReference type="CDD" id="cd05233">
    <property type="entry name" value="SDR_c"/>
    <property type="match status" value="1"/>
</dbReference>
<dbReference type="Gene3D" id="3.40.50.720">
    <property type="entry name" value="NAD(P)-binding Rossmann-like Domain"/>
    <property type="match status" value="1"/>
</dbReference>
<dbReference type="SUPFAM" id="SSF51735">
    <property type="entry name" value="NAD(P)-binding Rossmann-fold domains"/>
    <property type="match status" value="1"/>
</dbReference>
<dbReference type="PANTHER" id="PTHR42760:SF40">
    <property type="entry name" value="3-OXOACYL-[ACYL-CARRIER-PROTEIN] REDUCTASE, CHLOROPLASTIC"/>
    <property type="match status" value="1"/>
</dbReference>
<dbReference type="Proteomes" id="UP000294911">
    <property type="component" value="Unassembled WGS sequence"/>
</dbReference>
<gene>
    <name evidence="2" type="ORF">EV191_13011</name>
</gene>
<protein>
    <submittedName>
        <fullName evidence="2">3-oxoacyl-[acyl-carrier protein] reductase</fullName>
    </submittedName>
</protein>
<dbReference type="InterPro" id="IPR036291">
    <property type="entry name" value="NAD(P)-bd_dom_sf"/>
</dbReference>
<keyword evidence="3" id="KW-1185">Reference proteome</keyword>
<dbReference type="AlphaFoldDB" id="A0A4R2PTM5"/>